<evidence type="ECO:0000313" key="1">
    <source>
        <dbReference type="EMBL" id="SHO53394.1"/>
    </source>
</evidence>
<accession>A0A1M7YLB3</accession>
<organism evidence="1 2">
    <name type="scientific">Anaerocolumna xylanovorans DSM 12503</name>
    <dbReference type="NCBI Taxonomy" id="1121345"/>
    <lineage>
        <taxon>Bacteria</taxon>
        <taxon>Bacillati</taxon>
        <taxon>Bacillota</taxon>
        <taxon>Clostridia</taxon>
        <taxon>Lachnospirales</taxon>
        <taxon>Lachnospiraceae</taxon>
        <taxon>Anaerocolumna</taxon>
    </lineage>
</organism>
<protein>
    <submittedName>
        <fullName evidence="1">Uncharacterized protein</fullName>
    </submittedName>
</protein>
<gene>
    <name evidence="1" type="ORF">SAMN02745217_04101</name>
</gene>
<dbReference type="Proteomes" id="UP000184612">
    <property type="component" value="Unassembled WGS sequence"/>
</dbReference>
<proteinExistence type="predicted"/>
<evidence type="ECO:0000313" key="2">
    <source>
        <dbReference type="Proteomes" id="UP000184612"/>
    </source>
</evidence>
<dbReference type="RefSeq" id="WP_073590730.1">
    <property type="nucleotide sequence ID" value="NZ_FRFD01000013.1"/>
</dbReference>
<dbReference type="AlphaFoldDB" id="A0A1M7YLB3"/>
<name>A0A1M7YLB3_9FIRM</name>
<sequence>MKCISAYLWELKEVHKKIQNEPLTKEEQEEIIRVYNQVVNLCRTADTSGIEIFDMQKIKIKQMNCERILFELAGYVANNMKPDSFEEAAFSRLLTLEKSQSYEILLYLIYLGGIHFLSAQLDYISIGVQLRAMLPEEIAVKLAEEA</sequence>
<dbReference type="EMBL" id="FRFD01000013">
    <property type="protein sequence ID" value="SHO53394.1"/>
    <property type="molecule type" value="Genomic_DNA"/>
</dbReference>
<reference evidence="1 2" key="1">
    <citation type="submission" date="2016-12" db="EMBL/GenBank/DDBJ databases">
        <authorList>
            <person name="Song W.-J."/>
            <person name="Kurnit D.M."/>
        </authorList>
    </citation>
    <scope>NUCLEOTIDE SEQUENCE [LARGE SCALE GENOMIC DNA]</scope>
    <source>
        <strain evidence="1 2">DSM 12503</strain>
    </source>
</reference>
<dbReference type="STRING" id="1121345.SAMN02745217_04101"/>
<keyword evidence="2" id="KW-1185">Reference proteome</keyword>